<name>A0A2T2WIP4_9FIRM</name>
<evidence type="ECO:0000313" key="2">
    <source>
        <dbReference type="Proteomes" id="UP000242699"/>
    </source>
</evidence>
<dbReference type="Proteomes" id="UP000242699">
    <property type="component" value="Unassembled WGS sequence"/>
</dbReference>
<organism evidence="1 2">
    <name type="scientific">Sulfobacillus benefaciens</name>
    <dbReference type="NCBI Taxonomy" id="453960"/>
    <lineage>
        <taxon>Bacteria</taxon>
        <taxon>Bacillati</taxon>
        <taxon>Bacillota</taxon>
        <taxon>Clostridia</taxon>
        <taxon>Eubacteriales</taxon>
        <taxon>Clostridiales Family XVII. Incertae Sedis</taxon>
        <taxon>Sulfobacillus</taxon>
    </lineage>
</organism>
<dbReference type="AlphaFoldDB" id="A0A2T2WIP4"/>
<protein>
    <submittedName>
        <fullName evidence="1">Uncharacterized protein</fullName>
    </submittedName>
</protein>
<evidence type="ECO:0000313" key="1">
    <source>
        <dbReference type="EMBL" id="PSR22112.1"/>
    </source>
</evidence>
<sequence>MFRAREWLQTTVKGNAGDSWINLTHTYNNCGTAYMGAHAYYGTIDGGWFTVSYSDGASASGSVNFWPWQASPTWKNSDSQTFPGSGWYSATLTGQADTMLSSGGSEIATFLNPTSWCYE</sequence>
<dbReference type="EMBL" id="PXYT01000118">
    <property type="protein sequence ID" value="PSR22112.1"/>
    <property type="molecule type" value="Genomic_DNA"/>
</dbReference>
<comment type="caution">
    <text evidence="1">The sequence shown here is derived from an EMBL/GenBank/DDBJ whole genome shotgun (WGS) entry which is preliminary data.</text>
</comment>
<proteinExistence type="predicted"/>
<reference evidence="1 2" key="1">
    <citation type="journal article" date="2014" name="BMC Genomics">
        <title>Comparison of environmental and isolate Sulfobacillus genomes reveals diverse carbon, sulfur, nitrogen, and hydrogen metabolisms.</title>
        <authorList>
            <person name="Justice N.B."/>
            <person name="Norman A."/>
            <person name="Brown C.T."/>
            <person name="Singh A."/>
            <person name="Thomas B.C."/>
            <person name="Banfield J.F."/>
        </authorList>
    </citation>
    <scope>NUCLEOTIDE SEQUENCE [LARGE SCALE GENOMIC DNA]</scope>
    <source>
        <strain evidence="1">AMDSBA1</strain>
    </source>
</reference>
<gene>
    <name evidence="1" type="ORF">C7B43_20925</name>
</gene>
<accession>A0A2T2WIP4</accession>